<comment type="caution">
    <text evidence="9">The sequence shown here is derived from an EMBL/GenBank/DDBJ whole genome shotgun (WGS) entry which is preliminary data.</text>
</comment>
<keyword evidence="3 6" id="KW-0731">Sigma factor</keyword>
<feature type="domain" description="RNA polymerase sigma-70 region 2" evidence="7">
    <location>
        <begin position="31"/>
        <end position="96"/>
    </location>
</feature>
<protein>
    <recommendedName>
        <fullName evidence="6">RNA polymerase sigma factor</fullName>
    </recommendedName>
</protein>
<dbReference type="CDD" id="cd06171">
    <property type="entry name" value="Sigma70_r4"/>
    <property type="match status" value="1"/>
</dbReference>
<dbReference type="InterPro" id="IPR039425">
    <property type="entry name" value="RNA_pol_sigma-70-like"/>
</dbReference>
<gene>
    <name evidence="9" type="ORF">GCM10023156_52490</name>
</gene>
<organism evidence="9 10">
    <name type="scientific">Novipirellula rosea</name>
    <dbReference type="NCBI Taxonomy" id="1031540"/>
    <lineage>
        <taxon>Bacteria</taxon>
        <taxon>Pseudomonadati</taxon>
        <taxon>Planctomycetota</taxon>
        <taxon>Planctomycetia</taxon>
        <taxon>Pirellulales</taxon>
        <taxon>Pirellulaceae</taxon>
        <taxon>Novipirellula</taxon>
    </lineage>
</organism>
<dbReference type="InterPro" id="IPR013249">
    <property type="entry name" value="RNA_pol_sigma70_r4_t2"/>
</dbReference>
<dbReference type="SUPFAM" id="SSF88659">
    <property type="entry name" value="Sigma3 and sigma4 domains of RNA polymerase sigma factors"/>
    <property type="match status" value="1"/>
</dbReference>
<dbReference type="EMBL" id="BAABGA010000073">
    <property type="protein sequence ID" value="GAA4465133.1"/>
    <property type="molecule type" value="Genomic_DNA"/>
</dbReference>
<name>A0ABP8NGR1_9BACT</name>
<dbReference type="InterPro" id="IPR036388">
    <property type="entry name" value="WH-like_DNA-bd_sf"/>
</dbReference>
<dbReference type="NCBIfam" id="TIGR02937">
    <property type="entry name" value="sigma70-ECF"/>
    <property type="match status" value="1"/>
</dbReference>
<evidence type="ECO:0000313" key="10">
    <source>
        <dbReference type="Proteomes" id="UP001500840"/>
    </source>
</evidence>
<dbReference type="SUPFAM" id="SSF88946">
    <property type="entry name" value="Sigma2 domain of RNA polymerase sigma factors"/>
    <property type="match status" value="1"/>
</dbReference>
<dbReference type="Pfam" id="PF08281">
    <property type="entry name" value="Sigma70_r4_2"/>
    <property type="match status" value="1"/>
</dbReference>
<dbReference type="PANTHER" id="PTHR43133:SF51">
    <property type="entry name" value="RNA POLYMERASE SIGMA FACTOR"/>
    <property type="match status" value="1"/>
</dbReference>
<dbReference type="InterPro" id="IPR013324">
    <property type="entry name" value="RNA_pol_sigma_r3/r4-like"/>
</dbReference>
<dbReference type="InterPro" id="IPR014284">
    <property type="entry name" value="RNA_pol_sigma-70_dom"/>
</dbReference>
<evidence type="ECO:0000256" key="1">
    <source>
        <dbReference type="ARBA" id="ARBA00010641"/>
    </source>
</evidence>
<dbReference type="Pfam" id="PF04542">
    <property type="entry name" value="Sigma70_r2"/>
    <property type="match status" value="1"/>
</dbReference>
<evidence type="ECO:0000256" key="4">
    <source>
        <dbReference type="ARBA" id="ARBA00023125"/>
    </source>
</evidence>
<dbReference type="Proteomes" id="UP001500840">
    <property type="component" value="Unassembled WGS sequence"/>
</dbReference>
<sequence>MAKSLNPETDLTTDELIAAVLDGRAEAFAGIVTRYQQSVLRVVNAMLYDRTSTEDLVQQVFINVYRSLDRFESGRDFGSWIRVIARNVVREELRRSIRYGTHLNAYADQLTRRWIDDEIADEAERELDASLAECLKKLADRSATIVNLRYYEDWSCDRIAEEMNMTSGAVRNVLCRARIQLHDCIAGETT</sequence>
<dbReference type="InterPro" id="IPR013325">
    <property type="entry name" value="RNA_pol_sigma_r2"/>
</dbReference>
<evidence type="ECO:0000256" key="2">
    <source>
        <dbReference type="ARBA" id="ARBA00023015"/>
    </source>
</evidence>
<dbReference type="PANTHER" id="PTHR43133">
    <property type="entry name" value="RNA POLYMERASE ECF-TYPE SIGMA FACTO"/>
    <property type="match status" value="1"/>
</dbReference>
<dbReference type="Gene3D" id="1.10.10.10">
    <property type="entry name" value="Winged helix-like DNA-binding domain superfamily/Winged helix DNA-binding domain"/>
    <property type="match status" value="1"/>
</dbReference>
<evidence type="ECO:0000256" key="6">
    <source>
        <dbReference type="RuleBase" id="RU000716"/>
    </source>
</evidence>
<accession>A0ABP8NGR1</accession>
<evidence type="ECO:0000259" key="8">
    <source>
        <dbReference type="Pfam" id="PF08281"/>
    </source>
</evidence>
<keyword evidence="5 6" id="KW-0804">Transcription</keyword>
<keyword evidence="2 6" id="KW-0805">Transcription regulation</keyword>
<evidence type="ECO:0000259" key="7">
    <source>
        <dbReference type="Pfam" id="PF04542"/>
    </source>
</evidence>
<dbReference type="InterPro" id="IPR000838">
    <property type="entry name" value="RNA_pol_sigma70_ECF_CS"/>
</dbReference>
<evidence type="ECO:0000313" key="9">
    <source>
        <dbReference type="EMBL" id="GAA4465133.1"/>
    </source>
</evidence>
<evidence type="ECO:0000256" key="3">
    <source>
        <dbReference type="ARBA" id="ARBA00023082"/>
    </source>
</evidence>
<proteinExistence type="inferred from homology"/>
<keyword evidence="4 6" id="KW-0238">DNA-binding</keyword>
<dbReference type="InterPro" id="IPR007627">
    <property type="entry name" value="RNA_pol_sigma70_r2"/>
</dbReference>
<feature type="domain" description="RNA polymerase sigma factor 70 region 4 type 2" evidence="8">
    <location>
        <begin position="130"/>
        <end position="181"/>
    </location>
</feature>
<evidence type="ECO:0000256" key="5">
    <source>
        <dbReference type="ARBA" id="ARBA00023163"/>
    </source>
</evidence>
<reference evidence="10" key="1">
    <citation type="journal article" date="2019" name="Int. J. Syst. Evol. Microbiol.">
        <title>The Global Catalogue of Microorganisms (GCM) 10K type strain sequencing project: providing services to taxonomists for standard genome sequencing and annotation.</title>
        <authorList>
            <consortium name="The Broad Institute Genomics Platform"/>
            <consortium name="The Broad Institute Genome Sequencing Center for Infectious Disease"/>
            <person name="Wu L."/>
            <person name="Ma J."/>
        </authorList>
    </citation>
    <scope>NUCLEOTIDE SEQUENCE [LARGE SCALE GENOMIC DNA]</scope>
    <source>
        <strain evidence="10">JCM 17759</strain>
    </source>
</reference>
<dbReference type="RefSeq" id="WP_339942190.1">
    <property type="nucleotide sequence ID" value="NZ_BAABGA010000073.1"/>
</dbReference>
<dbReference type="Gene3D" id="1.10.1740.10">
    <property type="match status" value="1"/>
</dbReference>
<comment type="similarity">
    <text evidence="1 6">Belongs to the sigma-70 factor family. ECF subfamily.</text>
</comment>
<keyword evidence="10" id="KW-1185">Reference proteome</keyword>
<dbReference type="PROSITE" id="PS01063">
    <property type="entry name" value="SIGMA70_ECF"/>
    <property type="match status" value="1"/>
</dbReference>